<evidence type="ECO:0000313" key="2">
    <source>
        <dbReference type="EMBL" id="KAJ7729344.1"/>
    </source>
</evidence>
<dbReference type="EMBL" id="JARKIB010000166">
    <property type="protein sequence ID" value="KAJ7729344.1"/>
    <property type="molecule type" value="Genomic_DNA"/>
</dbReference>
<organism evidence="2 3">
    <name type="scientific">Mycena metata</name>
    <dbReference type="NCBI Taxonomy" id="1033252"/>
    <lineage>
        <taxon>Eukaryota</taxon>
        <taxon>Fungi</taxon>
        <taxon>Dikarya</taxon>
        <taxon>Basidiomycota</taxon>
        <taxon>Agaricomycotina</taxon>
        <taxon>Agaricomycetes</taxon>
        <taxon>Agaricomycetidae</taxon>
        <taxon>Agaricales</taxon>
        <taxon>Marasmiineae</taxon>
        <taxon>Mycenaceae</taxon>
        <taxon>Mycena</taxon>
    </lineage>
</organism>
<feature type="signal peptide" evidence="1">
    <location>
        <begin position="1"/>
        <end position="17"/>
    </location>
</feature>
<sequence>MALVLALGVSVWLCASCECPWNKDNPVQPGPQLLPTVTSISEAVKKHSRRWRSTALGEVWAFSVGTEDAVMNAARISARCQPYK</sequence>
<dbReference type="AlphaFoldDB" id="A0AAD7HX78"/>
<reference evidence="2" key="1">
    <citation type="submission" date="2023-03" db="EMBL/GenBank/DDBJ databases">
        <title>Massive genome expansion in bonnet fungi (Mycena s.s.) driven by repeated elements and novel gene families across ecological guilds.</title>
        <authorList>
            <consortium name="Lawrence Berkeley National Laboratory"/>
            <person name="Harder C.B."/>
            <person name="Miyauchi S."/>
            <person name="Viragh M."/>
            <person name="Kuo A."/>
            <person name="Thoen E."/>
            <person name="Andreopoulos B."/>
            <person name="Lu D."/>
            <person name="Skrede I."/>
            <person name="Drula E."/>
            <person name="Henrissat B."/>
            <person name="Morin E."/>
            <person name="Kohler A."/>
            <person name="Barry K."/>
            <person name="LaButti K."/>
            <person name="Morin E."/>
            <person name="Salamov A."/>
            <person name="Lipzen A."/>
            <person name="Mereny Z."/>
            <person name="Hegedus B."/>
            <person name="Baldrian P."/>
            <person name="Stursova M."/>
            <person name="Weitz H."/>
            <person name="Taylor A."/>
            <person name="Grigoriev I.V."/>
            <person name="Nagy L.G."/>
            <person name="Martin F."/>
            <person name="Kauserud H."/>
        </authorList>
    </citation>
    <scope>NUCLEOTIDE SEQUENCE</scope>
    <source>
        <strain evidence="2">CBHHK182m</strain>
    </source>
</reference>
<name>A0AAD7HX78_9AGAR</name>
<gene>
    <name evidence="2" type="ORF">B0H16DRAFT_1587173</name>
</gene>
<dbReference type="Proteomes" id="UP001215598">
    <property type="component" value="Unassembled WGS sequence"/>
</dbReference>
<evidence type="ECO:0000313" key="3">
    <source>
        <dbReference type="Proteomes" id="UP001215598"/>
    </source>
</evidence>
<evidence type="ECO:0000256" key="1">
    <source>
        <dbReference type="SAM" id="SignalP"/>
    </source>
</evidence>
<comment type="caution">
    <text evidence="2">The sequence shown here is derived from an EMBL/GenBank/DDBJ whole genome shotgun (WGS) entry which is preliminary data.</text>
</comment>
<feature type="chain" id="PRO_5042293216" evidence="1">
    <location>
        <begin position="18"/>
        <end position="84"/>
    </location>
</feature>
<keyword evidence="3" id="KW-1185">Reference proteome</keyword>
<keyword evidence="1" id="KW-0732">Signal</keyword>
<proteinExistence type="predicted"/>
<protein>
    <submittedName>
        <fullName evidence="2">Uncharacterized protein</fullName>
    </submittedName>
</protein>
<accession>A0AAD7HX78</accession>